<evidence type="ECO:0000256" key="1">
    <source>
        <dbReference type="SAM" id="MobiDB-lite"/>
    </source>
</evidence>
<dbReference type="EMBL" id="GL377586">
    <property type="protein sequence ID" value="EFJ25802.1"/>
    <property type="molecule type" value="Genomic_DNA"/>
</dbReference>
<evidence type="ECO:0000313" key="3">
    <source>
        <dbReference type="Proteomes" id="UP000001514"/>
    </source>
</evidence>
<organism evidence="3">
    <name type="scientific">Selaginella moellendorffii</name>
    <name type="common">Spikemoss</name>
    <dbReference type="NCBI Taxonomy" id="88036"/>
    <lineage>
        <taxon>Eukaryota</taxon>
        <taxon>Viridiplantae</taxon>
        <taxon>Streptophyta</taxon>
        <taxon>Embryophyta</taxon>
        <taxon>Tracheophyta</taxon>
        <taxon>Lycopodiopsida</taxon>
        <taxon>Selaginellales</taxon>
        <taxon>Selaginellaceae</taxon>
        <taxon>Selaginella</taxon>
    </lineage>
</organism>
<protein>
    <submittedName>
        <fullName evidence="2">Uncharacterized protein</fullName>
    </submittedName>
</protein>
<reference evidence="2 3" key="1">
    <citation type="journal article" date="2011" name="Science">
        <title>The Selaginella genome identifies genetic changes associated with the evolution of vascular plants.</title>
        <authorList>
            <person name="Banks J.A."/>
            <person name="Nishiyama T."/>
            <person name="Hasebe M."/>
            <person name="Bowman J.L."/>
            <person name="Gribskov M."/>
            <person name="dePamphilis C."/>
            <person name="Albert V.A."/>
            <person name="Aono N."/>
            <person name="Aoyama T."/>
            <person name="Ambrose B.A."/>
            <person name="Ashton N.W."/>
            <person name="Axtell M.J."/>
            <person name="Barker E."/>
            <person name="Barker M.S."/>
            <person name="Bennetzen J.L."/>
            <person name="Bonawitz N.D."/>
            <person name="Chapple C."/>
            <person name="Cheng C."/>
            <person name="Correa L.G."/>
            <person name="Dacre M."/>
            <person name="DeBarry J."/>
            <person name="Dreyer I."/>
            <person name="Elias M."/>
            <person name="Engstrom E.M."/>
            <person name="Estelle M."/>
            <person name="Feng L."/>
            <person name="Finet C."/>
            <person name="Floyd S.K."/>
            <person name="Frommer W.B."/>
            <person name="Fujita T."/>
            <person name="Gramzow L."/>
            <person name="Gutensohn M."/>
            <person name="Harholt J."/>
            <person name="Hattori M."/>
            <person name="Heyl A."/>
            <person name="Hirai T."/>
            <person name="Hiwatashi Y."/>
            <person name="Ishikawa M."/>
            <person name="Iwata M."/>
            <person name="Karol K.G."/>
            <person name="Koehler B."/>
            <person name="Kolukisaoglu U."/>
            <person name="Kubo M."/>
            <person name="Kurata T."/>
            <person name="Lalonde S."/>
            <person name="Li K."/>
            <person name="Li Y."/>
            <person name="Litt A."/>
            <person name="Lyons E."/>
            <person name="Manning G."/>
            <person name="Maruyama T."/>
            <person name="Michael T.P."/>
            <person name="Mikami K."/>
            <person name="Miyazaki S."/>
            <person name="Morinaga S."/>
            <person name="Murata T."/>
            <person name="Mueller-Roeber B."/>
            <person name="Nelson D.R."/>
            <person name="Obara M."/>
            <person name="Oguri Y."/>
            <person name="Olmstead R.G."/>
            <person name="Onodera N."/>
            <person name="Petersen B.L."/>
            <person name="Pils B."/>
            <person name="Prigge M."/>
            <person name="Rensing S.A."/>
            <person name="Riano-Pachon D.M."/>
            <person name="Roberts A.W."/>
            <person name="Sato Y."/>
            <person name="Scheller H.V."/>
            <person name="Schulz B."/>
            <person name="Schulz C."/>
            <person name="Shakirov E.V."/>
            <person name="Shibagaki N."/>
            <person name="Shinohara N."/>
            <person name="Shippen D.E."/>
            <person name="Soerensen I."/>
            <person name="Sotooka R."/>
            <person name="Sugimoto N."/>
            <person name="Sugita M."/>
            <person name="Sumikawa N."/>
            <person name="Tanurdzic M."/>
            <person name="Theissen G."/>
            <person name="Ulvskov P."/>
            <person name="Wakazuki S."/>
            <person name="Weng J.K."/>
            <person name="Willats W.W."/>
            <person name="Wipf D."/>
            <person name="Wolf P.G."/>
            <person name="Yang L."/>
            <person name="Zimmer A.D."/>
            <person name="Zhu Q."/>
            <person name="Mitros T."/>
            <person name="Hellsten U."/>
            <person name="Loque D."/>
            <person name="Otillar R."/>
            <person name="Salamov A."/>
            <person name="Schmutz J."/>
            <person name="Shapiro H."/>
            <person name="Lindquist E."/>
            <person name="Lucas S."/>
            <person name="Rokhsar D."/>
            <person name="Grigoriev I.V."/>
        </authorList>
    </citation>
    <scope>NUCLEOTIDE SEQUENCE [LARGE SCALE GENOMIC DNA]</scope>
</reference>
<proteinExistence type="predicted"/>
<dbReference type="KEGG" id="smo:SELMODRAFT_413773"/>
<dbReference type="HOGENOM" id="CLU_1752862_0_0_1"/>
<name>D8RQ65_SELML</name>
<accession>D8RQ65</accession>
<feature type="compositionally biased region" description="Polar residues" evidence="1">
    <location>
        <begin position="44"/>
        <end position="54"/>
    </location>
</feature>
<keyword evidence="3" id="KW-1185">Reference proteome</keyword>
<dbReference type="Proteomes" id="UP000001514">
    <property type="component" value="Unassembled WGS sequence"/>
</dbReference>
<feature type="region of interest" description="Disordered" evidence="1">
    <location>
        <begin position="39"/>
        <end position="59"/>
    </location>
</feature>
<gene>
    <name evidence="2" type="ORF">SELMODRAFT_413773</name>
</gene>
<dbReference type="InParanoid" id="D8RQ65"/>
<dbReference type="AlphaFoldDB" id="D8RQ65"/>
<dbReference type="Gramene" id="EFJ25802">
    <property type="protein sequence ID" value="EFJ25802"/>
    <property type="gene ID" value="SELMODRAFT_413773"/>
</dbReference>
<evidence type="ECO:0000313" key="2">
    <source>
        <dbReference type="EMBL" id="EFJ25802.1"/>
    </source>
</evidence>
<sequence length="149" mass="17134">MPLLDKSRHKFLQCLRYSRRHEPLGLASQVCLRAPVGAPPEEAFSSSENPTGSKNGKKAEEEGTVWYLVDWEIDEGHWSLARSYLQNHGHFFMKGDYVIKLFILTWSPDTLNDQVFKHQKAEVDESGDPRQACIMASLRVRYSVVALRW</sequence>